<dbReference type="InterPro" id="IPR050900">
    <property type="entry name" value="Transposase_IS3/IS150/IS904"/>
</dbReference>
<dbReference type="AlphaFoldDB" id="A0A2U3D637"/>
<feature type="domain" description="Integrase catalytic" evidence="1">
    <location>
        <begin position="22"/>
        <end position="191"/>
    </location>
</feature>
<comment type="caution">
    <text evidence="2">The sequence shown here is derived from an EMBL/GenBank/DDBJ whole genome shotgun (WGS) entry which is preliminary data.</text>
</comment>
<accession>A0A2U3D637</accession>
<dbReference type="GO" id="GO:0003676">
    <property type="term" value="F:nucleic acid binding"/>
    <property type="evidence" value="ECO:0007669"/>
    <property type="project" value="InterPro"/>
</dbReference>
<evidence type="ECO:0000313" key="3">
    <source>
        <dbReference type="Proteomes" id="UP000245380"/>
    </source>
</evidence>
<gene>
    <name evidence="2" type="ORF">BM613_12185</name>
</gene>
<dbReference type="InterPro" id="IPR012337">
    <property type="entry name" value="RNaseH-like_sf"/>
</dbReference>
<dbReference type="SUPFAM" id="SSF53098">
    <property type="entry name" value="Ribonuclease H-like"/>
    <property type="match status" value="1"/>
</dbReference>
<dbReference type="InterPro" id="IPR036397">
    <property type="entry name" value="RNaseH_sf"/>
</dbReference>
<protein>
    <recommendedName>
        <fullName evidence="1">Integrase catalytic domain-containing protein</fullName>
    </recommendedName>
</protein>
<dbReference type="GO" id="GO:0015074">
    <property type="term" value="P:DNA integration"/>
    <property type="evidence" value="ECO:0007669"/>
    <property type="project" value="InterPro"/>
</dbReference>
<keyword evidence="3" id="KW-1185">Reference proteome</keyword>
<reference evidence="2 3" key="1">
    <citation type="submission" date="2016-11" db="EMBL/GenBank/DDBJ databases">
        <title>Comparative genomics of Acidibacillus ferroxidans species.</title>
        <authorList>
            <person name="Oliveira G."/>
            <person name="Nunes G."/>
            <person name="Oliveira R."/>
            <person name="Araujo F."/>
            <person name="Salim A."/>
            <person name="Scholte L."/>
            <person name="Morais D."/>
            <person name="Nancucheo I."/>
            <person name="Johnson D.B."/>
            <person name="Grail B."/>
            <person name="Bittencourt J."/>
            <person name="Valadares R."/>
        </authorList>
    </citation>
    <scope>NUCLEOTIDE SEQUENCE [LARGE SCALE GENOMIC DNA]</scope>
    <source>
        <strain evidence="2 3">Y002</strain>
    </source>
</reference>
<dbReference type="Gene3D" id="3.30.420.10">
    <property type="entry name" value="Ribonuclease H-like superfamily/Ribonuclease H"/>
    <property type="match status" value="1"/>
</dbReference>
<dbReference type="PANTHER" id="PTHR46889:SF4">
    <property type="entry name" value="TRANSPOSASE INSO FOR INSERTION SEQUENCE ELEMENT IS911B-RELATED"/>
    <property type="match status" value="1"/>
</dbReference>
<dbReference type="EMBL" id="MPDK01000028">
    <property type="protein sequence ID" value="PWI56728.1"/>
    <property type="molecule type" value="Genomic_DNA"/>
</dbReference>
<organism evidence="2 3">
    <name type="scientific">Sulfoacidibacillus thermotolerans</name>
    <name type="common">Acidibacillus sulfuroxidans</name>
    <dbReference type="NCBI Taxonomy" id="1765684"/>
    <lineage>
        <taxon>Bacteria</taxon>
        <taxon>Bacillati</taxon>
        <taxon>Bacillota</taxon>
        <taxon>Bacilli</taxon>
        <taxon>Bacillales</taxon>
        <taxon>Alicyclobacillaceae</taxon>
        <taxon>Sulfoacidibacillus</taxon>
    </lineage>
</organism>
<dbReference type="Pfam" id="PF13683">
    <property type="entry name" value="rve_3"/>
    <property type="match status" value="1"/>
</dbReference>
<evidence type="ECO:0000313" key="2">
    <source>
        <dbReference type="EMBL" id="PWI56728.1"/>
    </source>
</evidence>
<sequence length="203" mass="23981">MTLTNLANFCILFFLFFLLLFPQKVPLHVKIAMTRLPFLVHFHEQCAYESLHRIAIRVDANDPISSTDLFHTVCSAQTLQMALWKRQLFESDNKPVIRSDNGPQFVSERFDARCIEWGLEHERIPPRTPNMNAHIESFHRRLEDECLSRYEFENYAEAYEIVSDFMDFYNTRRLHSSLRYMSPVAFHEAHKNRGLTPTKDVKV</sequence>
<evidence type="ECO:0000259" key="1">
    <source>
        <dbReference type="PROSITE" id="PS50994"/>
    </source>
</evidence>
<dbReference type="PANTHER" id="PTHR46889">
    <property type="entry name" value="TRANSPOSASE INSF FOR INSERTION SEQUENCE IS3B-RELATED"/>
    <property type="match status" value="1"/>
</dbReference>
<dbReference type="Proteomes" id="UP000245380">
    <property type="component" value="Unassembled WGS sequence"/>
</dbReference>
<name>A0A2U3D637_SULT2</name>
<dbReference type="PROSITE" id="PS50994">
    <property type="entry name" value="INTEGRASE"/>
    <property type="match status" value="1"/>
</dbReference>
<proteinExistence type="predicted"/>
<dbReference type="InterPro" id="IPR001584">
    <property type="entry name" value="Integrase_cat-core"/>
</dbReference>